<evidence type="ECO:0000256" key="1">
    <source>
        <dbReference type="ARBA" id="ARBA00004651"/>
    </source>
</evidence>
<evidence type="ECO:0000259" key="8">
    <source>
        <dbReference type="PROSITE" id="PS50261"/>
    </source>
</evidence>
<dbReference type="AlphaFoldDB" id="A0AAD9PWR5"/>
<keyword evidence="4 7" id="KW-1133">Transmembrane helix</keyword>
<feature type="region of interest" description="Disordered" evidence="6">
    <location>
        <begin position="325"/>
        <end position="349"/>
    </location>
</feature>
<feature type="transmembrane region" description="Helical" evidence="7">
    <location>
        <begin position="614"/>
        <end position="637"/>
    </location>
</feature>
<feature type="transmembrane region" description="Helical" evidence="7">
    <location>
        <begin position="20"/>
        <end position="48"/>
    </location>
</feature>
<dbReference type="GO" id="GO:0007166">
    <property type="term" value="P:cell surface receptor signaling pathway"/>
    <property type="evidence" value="ECO:0007669"/>
    <property type="project" value="InterPro"/>
</dbReference>
<feature type="domain" description="G-protein coupled receptors family 1 profile" evidence="9">
    <location>
        <begin position="40"/>
        <end position="277"/>
    </location>
</feature>
<dbReference type="Pfam" id="PF00001">
    <property type="entry name" value="7tm_1"/>
    <property type="match status" value="1"/>
</dbReference>
<feature type="transmembrane region" description="Helical" evidence="7">
    <location>
        <begin position="104"/>
        <end position="124"/>
    </location>
</feature>
<dbReference type="InterPro" id="IPR032471">
    <property type="entry name" value="AGRL2-4_GAIN_subdom_A"/>
</dbReference>
<dbReference type="PANTHER" id="PTHR12011">
    <property type="entry name" value="ADHESION G-PROTEIN COUPLED RECEPTOR"/>
    <property type="match status" value="1"/>
</dbReference>
<feature type="domain" description="G-protein coupled receptors family 2 profile 2" evidence="8">
    <location>
        <begin position="548"/>
        <end position="641"/>
    </location>
</feature>
<dbReference type="Pfam" id="PF01825">
    <property type="entry name" value="GPS"/>
    <property type="match status" value="1"/>
</dbReference>
<dbReference type="InterPro" id="IPR000203">
    <property type="entry name" value="GPS"/>
</dbReference>
<dbReference type="SUPFAM" id="SSF81321">
    <property type="entry name" value="Family A G protein-coupled receptor-like"/>
    <property type="match status" value="1"/>
</dbReference>
<sequence>MADSECRHIGKVVPQDGNLFVPYVINCVVMTLLSLTAIIGNILILVSICRAPQFLRQPSYVLLLNLAFADLCVGLFAEPVYLFYKMSYLLNPYSILSCYVGVAFNFLSYFLSSLSLWTVAVISLDRLMALHLHMKYNAIVTKFRVFLLLVSMLILSLVFASMFKWAMDAQNTVFVCLSSLALLIALLSYIRIFQIVRYHQKQISIQLSELSFASAERNRNDLFNMFVIWFLMLLCYLPLICTSILVNLLGRSYSIHLAFNFTTSVMFVNSSVNPVVFCWRIREFRAAVRKTLADVFGFWENHNVSAQEITPSSVIFPEAASSSVAVESSTESPTTATTGEQATTSPTKPTQKFKEIANVTLTEENSLKVVEELKTLTSEETLNGEDTKVTLEILEKVATSDNLLTKNKQNRKEMGQNILEVASSILSEENSDNWGVTTEGENNTSWEISPLQVLKVVENVGLQLGKLLGDNESFVMETTNIEIFEEMAKGDIKNKIFVLNGGTWLERGCHVVEDEPLSVTCACNHLTNFAILMQVKEFHISTHHMKALTVITYVGCGISLFGLVLTLATFLSLETLASERTSIHKNLVVAIGLAQIVFLAGIDATHNPVACKAVALFLHYLYTAAFAWMLCEGVHLYSKVVEINFVIMIMVIRVVITSVSSLQNSGNNSQLEFKRLGLNLVIAFYFRAGLKGMMVLLPLLGLTWVFGIMAISKDTIAFQYLFALLNSLQGLFIFAFHCIGNSEVRVAYKRLHEKRTLAKSLPEHSLSSSHNSREKKRMDSNDSHLTADDDIIVTKTIRSISGRVLISVLIWKCPILSSRDIDVYCMKSFLVSILDPGKRGLNLTSVFVPQNEINIRAGPSHETSVMSSSSSRQERADIDCRENLITKATKTNKPKAYCDVLKPEIFRSCIVL</sequence>
<keyword evidence="2" id="KW-1003">Cell membrane</keyword>
<dbReference type="Proteomes" id="UP001249851">
    <property type="component" value="Unassembled WGS sequence"/>
</dbReference>
<dbReference type="InterPro" id="IPR000832">
    <property type="entry name" value="GPCR_2_secretin-like"/>
</dbReference>
<dbReference type="InterPro" id="IPR017452">
    <property type="entry name" value="GPCR_Rhodpsn_7TM"/>
</dbReference>
<organism evidence="10 11">
    <name type="scientific">Acropora cervicornis</name>
    <name type="common">Staghorn coral</name>
    <dbReference type="NCBI Taxonomy" id="6130"/>
    <lineage>
        <taxon>Eukaryota</taxon>
        <taxon>Metazoa</taxon>
        <taxon>Cnidaria</taxon>
        <taxon>Anthozoa</taxon>
        <taxon>Hexacorallia</taxon>
        <taxon>Scleractinia</taxon>
        <taxon>Astrocoeniina</taxon>
        <taxon>Acroporidae</taxon>
        <taxon>Acropora</taxon>
    </lineage>
</organism>
<name>A0AAD9PWR5_ACRCE</name>
<dbReference type="EMBL" id="JARQWQ010000110">
    <property type="protein sequence ID" value="KAK2550499.1"/>
    <property type="molecule type" value="Genomic_DNA"/>
</dbReference>
<evidence type="ECO:0000256" key="7">
    <source>
        <dbReference type="SAM" id="Phobius"/>
    </source>
</evidence>
<keyword evidence="3 7" id="KW-0812">Transmembrane</keyword>
<dbReference type="Pfam" id="PF00002">
    <property type="entry name" value="7tm_2"/>
    <property type="match status" value="1"/>
</dbReference>
<dbReference type="GO" id="GO:0005886">
    <property type="term" value="C:plasma membrane"/>
    <property type="evidence" value="ECO:0007669"/>
    <property type="project" value="UniProtKB-SubCell"/>
</dbReference>
<feature type="compositionally biased region" description="Low complexity" evidence="6">
    <location>
        <begin position="325"/>
        <end position="347"/>
    </location>
</feature>
<dbReference type="Gene3D" id="1.20.1070.10">
    <property type="entry name" value="Rhodopsin 7-helix transmembrane proteins"/>
    <property type="match status" value="3"/>
</dbReference>
<dbReference type="PANTHER" id="PTHR12011:SF347">
    <property type="entry name" value="FI21270P1-RELATED"/>
    <property type="match status" value="1"/>
</dbReference>
<feature type="domain" description="G-protein coupled receptors family 2 profile 2" evidence="8">
    <location>
        <begin position="643"/>
        <end position="741"/>
    </location>
</feature>
<comment type="subcellular location">
    <subcellularLocation>
        <location evidence="1">Cell membrane</location>
        <topology evidence="1">Multi-pass membrane protein</topology>
    </subcellularLocation>
</comment>
<reference evidence="10" key="1">
    <citation type="journal article" date="2023" name="G3 (Bethesda)">
        <title>Whole genome assembly and annotation of the endangered Caribbean coral Acropora cervicornis.</title>
        <authorList>
            <person name="Selwyn J.D."/>
            <person name="Vollmer S.V."/>
        </authorList>
    </citation>
    <scope>NUCLEOTIDE SEQUENCE</scope>
    <source>
        <strain evidence="10">K2</strain>
    </source>
</reference>
<dbReference type="Gene3D" id="1.25.40.610">
    <property type="match status" value="1"/>
</dbReference>
<feature type="transmembrane region" description="Helical" evidence="7">
    <location>
        <begin position="717"/>
        <end position="740"/>
    </location>
</feature>
<feature type="transmembrane region" description="Helical" evidence="7">
    <location>
        <begin position="643"/>
        <end position="663"/>
    </location>
</feature>
<evidence type="ECO:0000256" key="5">
    <source>
        <dbReference type="ARBA" id="ARBA00023136"/>
    </source>
</evidence>
<dbReference type="InterPro" id="IPR000276">
    <property type="entry name" value="GPCR_Rhodpsn"/>
</dbReference>
<dbReference type="PROSITE" id="PS50261">
    <property type="entry name" value="G_PROTEIN_RECEP_F2_4"/>
    <property type="match status" value="2"/>
</dbReference>
<dbReference type="CDD" id="cd00637">
    <property type="entry name" value="7tm_classA_rhodopsin-like"/>
    <property type="match status" value="1"/>
</dbReference>
<dbReference type="PRINTS" id="PR00237">
    <property type="entry name" value="GPCRRHODOPSN"/>
</dbReference>
<keyword evidence="11" id="KW-1185">Reference proteome</keyword>
<gene>
    <name evidence="10" type="ORF">P5673_028865</name>
</gene>
<feature type="transmembrane region" description="Helical" evidence="7">
    <location>
        <begin position="226"/>
        <end position="249"/>
    </location>
</feature>
<dbReference type="GO" id="GO:0004930">
    <property type="term" value="F:G protein-coupled receptor activity"/>
    <property type="evidence" value="ECO:0007669"/>
    <property type="project" value="InterPro"/>
</dbReference>
<dbReference type="PROSITE" id="PS50262">
    <property type="entry name" value="G_PROTEIN_RECEP_F1_2"/>
    <property type="match status" value="1"/>
</dbReference>
<comment type="caution">
    <text evidence="10">The sequence shown here is derived from an EMBL/GenBank/DDBJ whole genome shotgun (WGS) entry which is preliminary data.</text>
</comment>
<evidence type="ECO:0000259" key="9">
    <source>
        <dbReference type="PROSITE" id="PS50262"/>
    </source>
</evidence>
<dbReference type="SMART" id="SM00303">
    <property type="entry name" value="GPS"/>
    <property type="match status" value="1"/>
</dbReference>
<evidence type="ECO:0000256" key="2">
    <source>
        <dbReference type="ARBA" id="ARBA00022475"/>
    </source>
</evidence>
<feature type="transmembrane region" description="Helical" evidence="7">
    <location>
        <begin position="255"/>
        <end position="279"/>
    </location>
</feature>
<accession>A0AAD9PWR5</accession>
<feature type="transmembrane region" description="Helical" evidence="7">
    <location>
        <begin position="172"/>
        <end position="192"/>
    </location>
</feature>
<feature type="transmembrane region" description="Helical" evidence="7">
    <location>
        <begin position="550"/>
        <end position="571"/>
    </location>
</feature>
<dbReference type="InterPro" id="IPR017981">
    <property type="entry name" value="GPCR_2-like_7TM"/>
</dbReference>
<evidence type="ECO:0000256" key="4">
    <source>
        <dbReference type="ARBA" id="ARBA00022989"/>
    </source>
</evidence>
<dbReference type="Pfam" id="PF16489">
    <property type="entry name" value="GAIN"/>
    <property type="match status" value="1"/>
</dbReference>
<feature type="transmembrane region" description="Helical" evidence="7">
    <location>
        <begin position="684"/>
        <end position="711"/>
    </location>
</feature>
<evidence type="ECO:0000256" key="3">
    <source>
        <dbReference type="ARBA" id="ARBA00022692"/>
    </source>
</evidence>
<keyword evidence="10" id="KW-0675">Receptor</keyword>
<evidence type="ECO:0000313" key="11">
    <source>
        <dbReference type="Proteomes" id="UP001249851"/>
    </source>
</evidence>
<feature type="transmembrane region" description="Helical" evidence="7">
    <location>
        <begin position="583"/>
        <end position="602"/>
    </location>
</feature>
<proteinExistence type="predicted"/>
<feature type="transmembrane region" description="Helical" evidence="7">
    <location>
        <begin position="60"/>
        <end position="84"/>
    </location>
</feature>
<reference evidence="10" key="2">
    <citation type="journal article" date="2023" name="Science">
        <title>Genomic signatures of disease resistance in endangered staghorn corals.</title>
        <authorList>
            <person name="Vollmer S.V."/>
            <person name="Selwyn J.D."/>
            <person name="Despard B.A."/>
            <person name="Roesel C.L."/>
        </authorList>
    </citation>
    <scope>NUCLEOTIDE SEQUENCE</scope>
    <source>
        <strain evidence="10">K2</strain>
    </source>
</reference>
<evidence type="ECO:0000313" key="10">
    <source>
        <dbReference type="EMBL" id="KAK2550499.1"/>
    </source>
</evidence>
<protein>
    <submittedName>
        <fullName evidence="10">Adhesion G-protein coupled receptor D1</fullName>
    </submittedName>
</protein>
<evidence type="ECO:0000256" key="6">
    <source>
        <dbReference type="SAM" id="MobiDB-lite"/>
    </source>
</evidence>
<feature type="transmembrane region" description="Helical" evidence="7">
    <location>
        <begin position="145"/>
        <end position="166"/>
    </location>
</feature>
<feature type="region of interest" description="Disordered" evidence="6">
    <location>
        <begin position="760"/>
        <end position="782"/>
    </location>
</feature>
<keyword evidence="5 7" id="KW-0472">Membrane</keyword>